<dbReference type="PANTHER" id="PTHR30580">
    <property type="entry name" value="PRIMOSOMAL PROTEIN N"/>
    <property type="match status" value="1"/>
</dbReference>
<organism evidence="5 6">
    <name type="scientific">Arcanobacterium phocisimile</name>
    <dbReference type="NCBI Taxonomy" id="1302235"/>
    <lineage>
        <taxon>Bacteria</taxon>
        <taxon>Bacillati</taxon>
        <taxon>Actinomycetota</taxon>
        <taxon>Actinomycetes</taxon>
        <taxon>Actinomycetales</taxon>
        <taxon>Actinomycetaceae</taxon>
        <taxon>Arcanobacterium</taxon>
    </lineage>
</organism>
<evidence type="ECO:0000259" key="4">
    <source>
        <dbReference type="Pfam" id="PF17764"/>
    </source>
</evidence>
<reference evidence="5 6" key="1">
    <citation type="submission" date="2021-02" db="EMBL/GenBank/DDBJ databases">
        <title>Complete Genome Sequence of Arcanobacterium phocisimile strain DSM 26142T from a harbour seal.</title>
        <authorList>
            <person name="Borowiak M."/>
            <person name="Alssahen M."/>
            <person name="Malorny B."/>
            <person name="Laemmler C."/>
            <person name="Siebert U."/>
            <person name="Ploetz M."/>
            <person name="Abdulmawjood A."/>
        </authorList>
    </citation>
    <scope>NUCLEOTIDE SEQUENCE [LARGE SCALE GENOMIC DNA]</scope>
    <source>
        <strain evidence="5 6">DSM 26142</strain>
    </source>
</reference>
<dbReference type="InterPro" id="IPR027417">
    <property type="entry name" value="P-loop_NTPase"/>
</dbReference>
<gene>
    <name evidence="5" type="ORF">JTE88_04310</name>
</gene>
<evidence type="ECO:0000256" key="2">
    <source>
        <dbReference type="ARBA" id="ARBA00022840"/>
    </source>
</evidence>
<evidence type="ECO:0000313" key="6">
    <source>
        <dbReference type="Proteomes" id="UP000602653"/>
    </source>
</evidence>
<name>A0ABX7IMC2_9ACTO</name>
<keyword evidence="1" id="KW-0547">Nucleotide-binding</keyword>
<dbReference type="EMBL" id="CP070228">
    <property type="protein sequence ID" value="QRV02948.1"/>
    <property type="molecule type" value="Genomic_DNA"/>
</dbReference>
<dbReference type="Proteomes" id="UP000602653">
    <property type="component" value="Chromosome"/>
</dbReference>
<dbReference type="InterPro" id="IPR042115">
    <property type="entry name" value="PriA_3primeBD_sf"/>
</dbReference>
<sequence>MNELFSLPEYAHQDQLLNIEPVSARVKSAVPLPVARIVVDVPHMHMGSLFDYEVPEKFADVAVGARVMVDLGSQRVQGFIVERVESTAFHATLRPIQRVVSPIPVLDERIYELAQVVACRQSSTVASCLRLAIPQRHARAEREFLEVPAVSHQPIERPEVSQWQPYAGGKELVEQLCAGASERAVVQVRSIDSILELSSSLIQATMHSGRNVIFVVPTVRQAESYAQELTRRLGVQVSLLLSEHAPDVRYRQFLDIKSGNSRVIVGTRHAAWAPAQNLGLVLLVDDQHKSLIEQRNPYIHARDLLRERSVIDQCAMVCLNFGPSVELSYDTQHDARAVVPANPRDKHALAQVVTAASLAYEGEPWSRMPSSVFTIIRSGLERGDVLVTVPRSGYIPVVACVRCREIATCPTCDGRLGYYAPDKPAQCSRCGIVVDHFTCKHCRGHQLKPVRIGSHRTAQEIGRAFRGVPIHIGGFQTEISPSGDENAIIIATPGQIPKRPERYAAAVVLDAGFLLRSENLNTEVYFLRALAHICATVQPHSAGGQVLIVGDVPPALTLVVKHWDMHGWALKALRERQELGLPPVNVWVRIAGTRAVLRSYLGIVQSLAREAQLEVPEQSPVSLLSAGASEIVPGMRVIGPFEHDAEEETELYLSFPNTARELMTSIISQAQHIFSVQRMGKLQIKMDTTV</sequence>
<dbReference type="RefSeq" id="WP_204425629.1">
    <property type="nucleotide sequence ID" value="NZ_CP070228.1"/>
</dbReference>
<accession>A0ABX7IMC2</accession>
<dbReference type="SUPFAM" id="SSF52540">
    <property type="entry name" value="P-loop containing nucleoside triphosphate hydrolases"/>
    <property type="match status" value="1"/>
</dbReference>
<dbReference type="InterPro" id="IPR041222">
    <property type="entry name" value="PriA_3primeBD"/>
</dbReference>
<evidence type="ECO:0000256" key="3">
    <source>
        <dbReference type="ARBA" id="ARBA00023125"/>
    </source>
</evidence>
<protein>
    <recommendedName>
        <fullName evidence="4">Primosomal protein N' 3' DNA-binding domain-containing protein</fullName>
    </recommendedName>
</protein>
<evidence type="ECO:0000256" key="1">
    <source>
        <dbReference type="ARBA" id="ARBA00022741"/>
    </source>
</evidence>
<feature type="domain" description="Primosomal protein N' 3' DNA-binding" evidence="4">
    <location>
        <begin position="36"/>
        <end position="134"/>
    </location>
</feature>
<proteinExistence type="predicted"/>
<keyword evidence="6" id="KW-1185">Reference proteome</keyword>
<evidence type="ECO:0000313" key="5">
    <source>
        <dbReference type="EMBL" id="QRV02948.1"/>
    </source>
</evidence>
<dbReference type="PANTHER" id="PTHR30580:SF0">
    <property type="entry name" value="PRIMOSOMAL PROTEIN N"/>
    <property type="match status" value="1"/>
</dbReference>
<keyword evidence="3" id="KW-0238">DNA-binding</keyword>
<keyword evidence="2" id="KW-0067">ATP-binding</keyword>
<dbReference type="Gene3D" id="3.40.50.300">
    <property type="entry name" value="P-loop containing nucleotide triphosphate hydrolases"/>
    <property type="match status" value="1"/>
</dbReference>
<dbReference type="Gene3D" id="3.40.1440.60">
    <property type="entry name" value="PriA, 3(prime) DNA-binding domain"/>
    <property type="match status" value="1"/>
</dbReference>
<dbReference type="Pfam" id="PF17764">
    <property type="entry name" value="PriA_3primeBD"/>
    <property type="match status" value="1"/>
</dbReference>